<proteinExistence type="predicted"/>
<reference evidence="2 3" key="1">
    <citation type="submission" date="2016-05" db="EMBL/GenBank/DDBJ databases">
        <title>A degradative enzymes factory behind the ericoid mycorrhizal symbiosis.</title>
        <authorList>
            <consortium name="DOE Joint Genome Institute"/>
            <person name="Martino E."/>
            <person name="Morin E."/>
            <person name="Grelet G."/>
            <person name="Kuo A."/>
            <person name="Kohler A."/>
            <person name="Daghino S."/>
            <person name="Barry K."/>
            <person name="Choi C."/>
            <person name="Cichocki N."/>
            <person name="Clum A."/>
            <person name="Copeland A."/>
            <person name="Hainaut M."/>
            <person name="Haridas S."/>
            <person name="Labutti K."/>
            <person name="Lindquist E."/>
            <person name="Lipzen A."/>
            <person name="Khouja H.-R."/>
            <person name="Murat C."/>
            <person name="Ohm R."/>
            <person name="Olson A."/>
            <person name="Spatafora J."/>
            <person name="Veneault-Fourrey C."/>
            <person name="Henrissat B."/>
            <person name="Grigoriev I."/>
            <person name="Martin F."/>
            <person name="Perotto S."/>
        </authorList>
    </citation>
    <scope>NUCLEOTIDE SEQUENCE [LARGE SCALE GENOMIC DNA]</scope>
    <source>
        <strain evidence="2 3">UAMH 7357</strain>
    </source>
</reference>
<dbReference type="AlphaFoldDB" id="A0A2J6QF28"/>
<dbReference type="Proteomes" id="UP000235672">
    <property type="component" value="Unassembled WGS sequence"/>
</dbReference>
<feature type="region of interest" description="Disordered" evidence="1">
    <location>
        <begin position="55"/>
        <end position="74"/>
    </location>
</feature>
<name>A0A2J6QF28_9HELO</name>
<feature type="compositionally biased region" description="Basic and acidic residues" evidence="1">
    <location>
        <begin position="64"/>
        <end position="74"/>
    </location>
</feature>
<protein>
    <submittedName>
        <fullName evidence="2">Uncharacterized protein</fullName>
    </submittedName>
</protein>
<sequence length="74" mass="8292">MRLRKDGFENEATRDCEATTWDLGIREYGGKIWQTVERASLNRVLVFAASASRESDSLGGPAEHAIEQHLFPEA</sequence>
<evidence type="ECO:0000313" key="3">
    <source>
        <dbReference type="Proteomes" id="UP000235672"/>
    </source>
</evidence>
<organism evidence="2 3">
    <name type="scientific">Hyaloscypha hepaticicola</name>
    <dbReference type="NCBI Taxonomy" id="2082293"/>
    <lineage>
        <taxon>Eukaryota</taxon>
        <taxon>Fungi</taxon>
        <taxon>Dikarya</taxon>
        <taxon>Ascomycota</taxon>
        <taxon>Pezizomycotina</taxon>
        <taxon>Leotiomycetes</taxon>
        <taxon>Helotiales</taxon>
        <taxon>Hyaloscyphaceae</taxon>
        <taxon>Hyaloscypha</taxon>
    </lineage>
</organism>
<evidence type="ECO:0000313" key="2">
    <source>
        <dbReference type="EMBL" id="PMD24874.1"/>
    </source>
</evidence>
<gene>
    <name evidence="2" type="ORF">NA56DRAFT_699671</name>
</gene>
<dbReference type="EMBL" id="KZ613471">
    <property type="protein sequence ID" value="PMD24874.1"/>
    <property type="molecule type" value="Genomic_DNA"/>
</dbReference>
<evidence type="ECO:0000256" key="1">
    <source>
        <dbReference type="SAM" id="MobiDB-lite"/>
    </source>
</evidence>
<accession>A0A2J6QF28</accession>
<keyword evidence="3" id="KW-1185">Reference proteome</keyword>